<comment type="caution">
    <text evidence="2">The sequence shown here is derived from an EMBL/GenBank/DDBJ whole genome shotgun (WGS) entry which is preliminary data.</text>
</comment>
<dbReference type="SUPFAM" id="SSF117281">
    <property type="entry name" value="Kelch motif"/>
    <property type="match status" value="1"/>
</dbReference>
<dbReference type="Gene3D" id="2.120.10.80">
    <property type="entry name" value="Kelch-type beta propeller"/>
    <property type="match status" value="1"/>
</dbReference>
<dbReference type="SUPFAM" id="SSF82185">
    <property type="entry name" value="Histone H3 K4-specific methyltransferase SET7/9 N-terminal domain"/>
    <property type="match status" value="3"/>
</dbReference>
<dbReference type="SMART" id="SM00698">
    <property type="entry name" value="MORN"/>
    <property type="match status" value="13"/>
</dbReference>
<keyword evidence="1" id="KW-0677">Repeat</keyword>
<evidence type="ECO:0000313" key="2">
    <source>
        <dbReference type="EMBL" id="CAH0368079.1"/>
    </source>
</evidence>
<name>A0A8J2WUR6_9STRA</name>
<dbReference type="Gene3D" id="2.20.110.10">
    <property type="entry name" value="Histone H3 K4-specific methyltransferase SET7/9 N-terminal domain"/>
    <property type="match status" value="6"/>
</dbReference>
<dbReference type="Pfam" id="PF02493">
    <property type="entry name" value="MORN"/>
    <property type="match status" value="13"/>
</dbReference>
<sequence>MLALGAVKGGMLGQQTIEEVHELDATTSSSLLGATLSQANDVLYLVGGHDPNASGVADPWLKVRCASLVQGDGRVWSPDSENEGVVNRRGHAAFSIQDALYVFGGEDSQSNTLESTDAAELSTRGLKWTSLDGVGPSQRAWAGHCVVAGTNSRDVGLVHGGRNGNSLMDDVWVLDPHQSPAWAKLATKGPKPSQRAFHTLTSVGDKARHAVLTGGLVMAENGDLVHAPEELWVLDCSAAFFYEEPSLDQVPVRDPARWACVEQQGVPRFLHAAVSYVKGDTYTLVVLGGASFHGEDDDAVVLQVPCELEEDHVASLDLTAGEWRNETSQPKMGRAYQPCGHASIYVDLEDAPGILCMGGVSRDSIVGIDVVDSTSVPTCWLQTSEYLCRFAECRLAHSYEEPPEEFESIAEGWGRQETEDGDLYEGQFVAGLRCGTGRCQYASVNGGGVYNGDWKDDKRHGEGTWEGPGRDTFGECYYEGAWEKDLRHGKGISRYEDGSRFEGEYRDDWRYYGTYWLANGDVYVGYFGEHGRHGEGVCDYADSGKYEGLWKDDLRHGLGDMFYADGGVYKGSWRTGNRNGDGDMRFANRDHYIGKYVHDVRCGRGSQKYASGAAYEGEWLDDMRHGQGTHTDENGVYHGGWAQDKEEGYGDWEGINRPDDEAAYAGAWHLGLRCGMASSKYHDGATFEGEFRDDSRYHGRLDEPAGDVYEGYFQKHLRHGSGHQIYADGGDYQGAWQIGQRWGTGDYENPFGRYSGEWERNERHGQGTWAGTRGDTEYAAKEVHYEGMWAEGLRCGACAARDQDGSAFEGEYWNDHRAKGVLKLANGDVYEGHFAANGRHGLGECTYADGSQFIGEWRDDKPDTDAGKWVGVSEIEDLAETYKGQATKKGYFSRSPGRKYQLGAARVVPDMY</sequence>
<organism evidence="2 3">
    <name type="scientific">Pelagomonas calceolata</name>
    <dbReference type="NCBI Taxonomy" id="35677"/>
    <lineage>
        <taxon>Eukaryota</taxon>
        <taxon>Sar</taxon>
        <taxon>Stramenopiles</taxon>
        <taxon>Ochrophyta</taxon>
        <taxon>Pelagophyceae</taxon>
        <taxon>Pelagomonadales</taxon>
        <taxon>Pelagomonadaceae</taxon>
        <taxon>Pelagomonas</taxon>
    </lineage>
</organism>
<dbReference type="Proteomes" id="UP000789595">
    <property type="component" value="Unassembled WGS sequence"/>
</dbReference>
<dbReference type="InterPro" id="IPR003409">
    <property type="entry name" value="MORN"/>
</dbReference>
<evidence type="ECO:0000256" key="1">
    <source>
        <dbReference type="ARBA" id="ARBA00022737"/>
    </source>
</evidence>
<dbReference type="PANTHER" id="PTHR43215:SF14">
    <property type="entry name" value="RADIAL SPOKE HEAD 1 HOMOLOG"/>
    <property type="match status" value="1"/>
</dbReference>
<accession>A0A8J2WUR6</accession>
<reference evidence="2" key="1">
    <citation type="submission" date="2021-11" db="EMBL/GenBank/DDBJ databases">
        <authorList>
            <consortium name="Genoscope - CEA"/>
            <person name="William W."/>
        </authorList>
    </citation>
    <scope>NUCLEOTIDE SEQUENCE</scope>
</reference>
<protein>
    <submittedName>
        <fullName evidence="2">Uncharacterized protein</fullName>
    </submittedName>
</protein>
<dbReference type="Pfam" id="PF24681">
    <property type="entry name" value="Kelch_KLHDC2_KLHL20_DRC7"/>
    <property type="match status" value="1"/>
</dbReference>
<evidence type="ECO:0000313" key="3">
    <source>
        <dbReference type="Proteomes" id="UP000789595"/>
    </source>
</evidence>
<keyword evidence="3" id="KW-1185">Reference proteome</keyword>
<dbReference type="PANTHER" id="PTHR43215">
    <property type="entry name" value="RADIAL SPOKE HEAD 1 HOMOLOG"/>
    <property type="match status" value="1"/>
</dbReference>
<dbReference type="EMBL" id="CAKKNE010000002">
    <property type="protein sequence ID" value="CAH0368079.1"/>
    <property type="molecule type" value="Genomic_DNA"/>
</dbReference>
<gene>
    <name evidence="2" type="ORF">PECAL_2P11270</name>
</gene>
<dbReference type="OrthoDB" id="418492at2759"/>
<dbReference type="AlphaFoldDB" id="A0A8J2WUR6"/>
<proteinExistence type="predicted"/>
<dbReference type="InterPro" id="IPR015915">
    <property type="entry name" value="Kelch-typ_b-propeller"/>
</dbReference>